<dbReference type="AlphaFoldDB" id="A0A0P7W534"/>
<protein>
    <submittedName>
        <fullName evidence="2">Uncharacterized protein</fullName>
    </submittedName>
</protein>
<gene>
    <name evidence="2" type="ORF">Z043_124593</name>
</gene>
<dbReference type="Proteomes" id="UP000034805">
    <property type="component" value="Unassembled WGS sequence"/>
</dbReference>
<name>A0A0P7W534_SCLFO</name>
<feature type="non-terminal residue" evidence="2">
    <location>
        <position position="1"/>
    </location>
</feature>
<reference evidence="2 3" key="1">
    <citation type="submission" date="2015-08" db="EMBL/GenBank/DDBJ databases">
        <title>The genome of the Asian arowana (Scleropages formosus).</title>
        <authorList>
            <person name="Tan M.H."/>
            <person name="Gan H.M."/>
            <person name="Croft L.J."/>
            <person name="Austin C.M."/>
        </authorList>
    </citation>
    <scope>NUCLEOTIDE SEQUENCE [LARGE SCALE GENOMIC DNA]</scope>
    <source>
        <strain evidence="2">Aro1</strain>
    </source>
</reference>
<evidence type="ECO:0000313" key="2">
    <source>
        <dbReference type="EMBL" id="KPP57662.1"/>
    </source>
</evidence>
<feature type="compositionally biased region" description="Polar residues" evidence="1">
    <location>
        <begin position="104"/>
        <end position="115"/>
    </location>
</feature>
<feature type="region of interest" description="Disordered" evidence="1">
    <location>
        <begin position="1"/>
        <end position="130"/>
    </location>
</feature>
<sequence>AEEPSSRPGIRQGVLSSKLARKVSQLKRKAKAKRAAPVGSMFRHKEAPGPGLTPQRPPRAERQAASESGGQSDTAPSIDGNSLESQGQRRSPTHLQTRPRLLRTGSSRPPAQGTTGEKDTSPTESDSSEP</sequence>
<comment type="caution">
    <text evidence="2">The sequence shown here is derived from an EMBL/GenBank/DDBJ whole genome shotgun (WGS) entry which is preliminary data.</text>
</comment>
<feature type="non-terminal residue" evidence="2">
    <location>
        <position position="130"/>
    </location>
</feature>
<evidence type="ECO:0000256" key="1">
    <source>
        <dbReference type="SAM" id="MobiDB-lite"/>
    </source>
</evidence>
<dbReference type="EMBL" id="JARO02015789">
    <property type="protein sequence ID" value="KPP57662.1"/>
    <property type="molecule type" value="Genomic_DNA"/>
</dbReference>
<evidence type="ECO:0000313" key="3">
    <source>
        <dbReference type="Proteomes" id="UP000034805"/>
    </source>
</evidence>
<feature type="compositionally biased region" description="Basic residues" evidence="1">
    <location>
        <begin position="19"/>
        <end position="34"/>
    </location>
</feature>
<proteinExistence type="predicted"/>
<organism evidence="2 3">
    <name type="scientific">Scleropages formosus</name>
    <name type="common">Asian bonytongue</name>
    <name type="synonym">Osteoglossum formosum</name>
    <dbReference type="NCBI Taxonomy" id="113540"/>
    <lineage>
        <taxon>Eukaryota</taxon>
        <taxon>Metazoa</taxon>
        <taxon>Chordata</taxon>
        <taxon>Craniata</taxon>
        <taxon>Vertebrata</taxon>
        <taxon>Euteleostomi</taxon>
        <taxon>Actinopterygii</taxon>
        <taxon>Neopterygii</taxon>
        <taxon>Teleostei</taxon>
        <taxon>Osteoglossocephala</taxon>
        <taxon>Osteoglossomorpha</taxon>
        <taxon>Osteoglossiformes</taxon>
        <taxon>Osteoglossidae</taxon>
        <taxon>Scleropages</taxon>
    </lineage>
</organism>
<feature type="compositionally biased region" description="Polar residues" evidence="1">
    <location>
        <begin position="65"/>
        <end position="96"/>
    </location>
</feature>
<accession>A0A0P7W534</accession>